<dbReference type="Pfam" id="PF07690">
    <property type="entry name" value="MFS_1"/>
    <property type="match status" value="1"/>
</dbReference>
<name>A0A9W8X742_9PLEO</name>
<evidence type="ECO:0000256" key="4">
    <source>
        <dbReference type="ARBA" id="ARBA00023136"/>
    </source>
</evidence>
<feature type="domain" description="Major facilitator superfamily (MFS) profile" evidence="6">
    <location>
        <begin position="1"/>
        <end position="320"/>
    </location>
</feature>
<comment type="subcellular location">
    <subcellularLocation>
        <location evidence="1">Membrane</location>
        <topology evidence="1">Multi-pass membrane protein</topology>
    </subcellularLocation>
</comment>
<keyword evidence="4 5" id="KW-0472">Membrane</keyword>
<dbReference type="PROSITE" id="PS50850">
    <property type="entry name" value="MFS"/>
    <property type="match status" value="1"/>
</dbReference>
<dbReference type="Proteomes" id="UP001140562">
    <property type="component" value="Unassembled WGS sequence"/>
</dbReference>
<dbReference type="SUPFAM" id="SSF103473">
    <property type="entry name" value="MFS general substrate transporter"/>
    <property type="match status" value="1"/>
</dbReference>
<dbReference type="InterPro" id="IPR011701">
    <property type="entry name" value="MFS"/>
</dbReference>
<dbReference type="PANTHER" id="PTHR23502:SF152">
    <property type="entry name" value="MAJOR FACILITATOR SUPERFAMILY (MFS) PROFILE DOMAIN-CONTAINING PROTEIN-RELATED"/>
    <property type="match status" value="1"/>
</dbReference>
<dbReference type="AlphaFoldDB" id="A0A9W8X742"/>
<feature type="transmembrane region" description="Helical" evidence="5">
    <location>
        <begin position="271"/>
        <end position="293"/>
    </location>
</feature>
<dbReference type="GO" id="GO:0022857">
    <property type="term" value="F:transmembrane transporter activity"/>
    <property type="evidence" value="ECO:0007669"/>
    <property type="project" value="InterPro"/>
</dbReference>
<organism evidence="7 8">
    <name type="scientific">Didymella glomerata</name>
    <dbReference type="NCBI Taxonomy" id="749621"/>
    <lineage>
        <taxon>Eukaryota</taxon>
        <taxon>Fungi</taxon>
        <taxon>Dikarya</taxon>
        <taxon>Ascomycota</taxon>
        <taxon>Pezizomycotina</taxon>
        <taxon>Dothideomycetes</taxon>
        <taxon>Pleosporomycetidae</taxon>
        <taxon>Pleosporales</taxon>
        <taxon>Pleosporineae</taxon>
        <taxon>Didymellaceae</taxon>
        <taxon>Didymella</taxon>
    </lineage>
</organism>
<keyword evidence="8" id="KW-1185">Reference proteome</keyword>
<dbReference type="GO" id="GO:0005886">
    <property type="term" value="C:plasma membrane"/>
    <property type="evidence" value="ECO:0007669"/>
    <property type="project" value="TreeGrafter"/>
</dbReference>
<proteinExistence type="predicted"/>
<evidence type="ECO:0000259" key="6">
    <source>
        <dbReference type="PROSITE" id="PS50850"/>
    </source>
</evidence>
<dbReference type="OrthoDB" id="3066029at2759"/>
<accession>A0A9W8X742</accession>
<feature type="transmembrane region" description="Helical" evidence="5">
    <location>
        <begin position="141"/>
        <end position="159"/>
    </location>
</feature>
<dbReference type="PANTHER" id="PTHR23502">
    <property type="entry name" value="MAJOR FACILITATOR SUPERFAMILY"/>
    <property type="match status" value="1"/>
</dbReference>
<evidence type="ECO:0000256" key="1">
    <source>
        <dbReference type="ARBA" id="ARBA00004141"/>
    </source>
</evidence>
<evidence type="ECO:0000256" key="3">
    <source>
        <dbReference type="ARBA" id="ARBA00022989"/>
    </source>
</evidence>
<protein>
    <recommendedName>
        <fullName evidence="6">Major facilitator superfamily (MFS) profile domain-containing protein</fullName>
    </recommendedName>
</protein>
<dbReference type="Gene3D" id="1.20.1250.20">
    <property type="entry name" value="MFS general substrate transporter like domains"/>
    <property type="match status" value="1"/>
</dbReference>
<dbReference type="InterPro" id="IPR020846">
    <property type="entry name" value="MFS_dom"/>
</dbReference>
<keyword evidence="2 5" id="KW-0812">Transmembrane</keyword>
<evidence type="ECO:0000256" key="5">
    <source>
        <dbReference type="SAM" id="Phobius"/>
    </source>
</evidence>
<dbReference type="InterPro" id="IPR036259">
    <property type="entry name" value="MFS_trans_sf"/>
</dbReference>
<evidence type="ECO:0000256" key="2">
    <source>
        <dbReference type="ARBA" id="ARBA00022692"/>
    </source>
</evidence>
<sequence length="320" mass="34808">MSSFDSDEAASEPIESICTPMTAEAAIIGRRSAYIACTTVLLAFTIGAALAPTIEVFVAMRVLSGFQGCFYHVAGQTIIAEYFPPEQRGRANGFFLAGTVAGPPLGSVDLPKYHTSILADVRVGPLVAGIMVQYTSWRNLLWLQVAMIGLSLVLAFFYIPASRLDKPGLAFNLKGWDAVLQFSPLPTFKQMLYPNVSFTYSLLATPRHVLSTRFGLTSSLTTGLFYVAPATGFLLGTVIGGWYSDETVKKWIATREAIPKKRREIIAGKYMIQYTFSAISSAILAVLAGLLTFTTAKQGQSMQAWAEDRMIAKSSKELPI</sequence>
<feature type="transmembrane region" description="Helical" evidence="5">
    <location>
        <begin position="223"/>
        <end position="243"/>
    </location>
</feature>
<gene>
    <name evidence="7" type="ORF">N0V87_000882</name>
</gene>
<keyword evidence="3 5" id="KW-1133">Transmembrane helix</keyword>
<evidence type="ECO:0000313" key="8">
    <source>
        <dbReference type="Proteomes" id="UP001140562"/>
    </source>
</evidence>
<evidence type="ECO:0000313" key="7">
    <source>
        <dbReference type="EMBL" id="KAJ4342673.1"/>
    </source>
</evidence>
<comment type="caution">
    <text evidence="7">The sequence shown here is derived from an EMBL/GenBank/DDBJ whole genome shotgun (WGS) entry which is preliminary data.</text>
</comment>
<reference evidence="7" key="1">
    <citation type="submission" date="2022-10" db="EMBL/GenBank/DDBJ databases">
        <title>Tapping the CABI collections for fungal endophytes: first genome assemblies for Collariella, Neodidymelliopsis, Ascochyta clinopodiicola, Didymella pomorum, Didymosphaeria variabile, Neocosmospora piperis and Neocucurbitaria cava.</title>
        <authorList>
            <person name="Hill R."/>
        </authorList>
    </citation>
    <scope>NUCLEOTIDE SEQUENCE</scope>
    <source>
        <strain evidence="7">IMI 360193</strain>
    </source>
</reference>
<dbReference type="EMBL" id="JAPEUV010000005">
    <property type="protein sequence ID" value="KAJ4342673.1"/>
    <property type="molecule type" value="Genomic_DNA"/>
</dbReference>
<feature type="transmembrane region" description="Helical" evidence="5">
    <location>
        <begin position="33"/>
        <end position="54"/>
    </location>
</feature>